<dbReference type="PANTHER" id="PTHR33434">
    <property type="entry name" value="DEGV DOMAIN-CONTAINING PROTEIN DR_1986-RELATED"/>
    <property type="match status" value="1"/>
</dbReference>
<dbReference type="InterPro" id="IPR033470">
    <property type="entry name" value="FakA-like_C"/>
</dbReference>
<feature type="domain" description="DhaL" evidence="1">
    <location>
        <begin position="10"/>
        <end position="203"/>
    </location>
</feature>
<protein>
    <submittedName>
        <fullName evidence="2">DAK2 domain fusion protein YloV</fullName>
    </submittedName>
</protein>
<accession>A0A2N6VNH7</accession>
<dbReference type="Pfam" id="PF02734">
    <property type="entry name" value="Dak2"/>
    <property type="match status" value="1"/>
</dbReference>
<reference evidence="2 3" key="1">
    <citation type="submission" date="2017-09" db="EMBL/GenBank/DDBJ databases">
        <title>Bacterial strain isolated from the female urinary microbiota.</title>
        <authorList>
            <person name="Thomas-White K."/>
            <person name="Kumar N."/>
            <person name="Forster S."/>
            <person name="Putonti C."/>
            <person name="Lawley T."/>
            <person name="Wolfe A.J."/>
        </authorList>
    </citation>
    <scope>NUCLEOTIDE SEQUENCE [LARGE SCALE GENOMIC DNA]</scope>
    <source>
        <strain evidence="2 3">UMB1301</strain>
    </source>
</reference>
<name>A0A2N6VNH7_9MICO</name>
<dbReference type="SMART" id="SM01120">
    <property type="entry name" value="Dak2"/>
    <property type="match status" value="1"/>
</dbReference>
<dbReference type="Proteomes" id="UP000235598">
    <property type="component" value="Unassembled WGS sequence"/>
</dbReference>
<dbReference type="EMBL" id="PNHK01000002">
    <property type="protein sequence ID" value="PMD05676.1"/>
    <property type="molecule type" value="Genomic_DNA"/>
</dbReference>
<dbReference type="RefSeq" id="WP_102238697.1">
    <property type="nucleotide sequence ID" value="NZ_PNHK01000002.1"/>
</dbReference>
<evidence type="ECO:0000259" key="1">
    <source>
        <dbReference type="PROSITE" id="PS51480"/>
    </source>
</evidence>
<sequence>MKDSARVNARLAARWARRAVERMKRRRHDIDEINVFPVPDGDTGTNMYDTVRSAYRAVEELTGTVTMHRVVDAMATGALRGARGNSGLILSVALRGVADALDGVAELDANTFAGAMELAASRAEQAIATPVHGTMVTVLHEMAQKAREEADAGSDLLTQLEAVRKRSREALGETTGQLAVLSDAHVVDAGSSGIVEMFDLLYLTVSGRSPASEGVRYAPAQGVEMRAEVGLELVFWCAEQKDKTREVTRALTKLGGTSIVVSWPKIHVHVPDDETARSVLATCEPLGIVQLRMEDLSDEGGSQITVVGLASGMGVLMQTALTQAVAVNANVPGWADHVDELIEDGAHTVVSGVPSVTHELLTAAPADAVLTAPGPVSLLAAMAVFDPEVEAQDSRDDMREAIEGTREGVITRPNPEGPFLSEDGETRAASESLSETVLVLVESLTHEHSAEIITLVTGRDVQATGLVATVAQLKSQYPGVRVDVIEGDVPECIVAVGCE</sequence>
<dbReference type="SUPFAM" id="SSF101473">
    <property type="entry name" value="DhaL-like"/>
    <property type="match status" value="1"/>
</dbReference>
<dbReference type="PROSITE" id="PS51480">
    <property type="entry name" value="DHAL"/>
    <property type="match status" value="1"/>
</dbReference>
<dbReference type="GO" id="GO:0004371">
    <property type="term" value="F:glycerone kinase activity"/>
    <property type="evidence" value="ECO:0007669"/>
    <property type="project" value="InterPro"/>
</dbReference>
<dbReference type="GO" id="GO:0006071">
    <property type="term" value="P:glycerol metabolic process"/>
    <property type="evidence" value="ECO:0007669"/>
    <property type="project" value="InterPro"/>
</dbReference>
<dbReference type="InterPro" id="IPR036117">
    <property type="entry name" value="DhaL_dom_sf"/>
</dbReference>
<evidence type="ECO:0000313" key="3">
    <source>
        <dbReference type="Proteomes" id="UP000235598"/>
    </source>
</evidence>
<dbReference type="InterPro" id="IPR050270">
    <property type="entry name" value="DegV_domain_contain"/>
</dbReference>
<evidence type="ECO:0000313" key="2">
    <source>
        <dbReference type="EMBL" id="PMD05676.1"/>
    </source>
</evidence>
<organism evidence="2 3">
    <name type="scientific">Brevibacterium paucivorans</name>
    <dbReference type="NCBI Taxonomy" id="170994"/>
    <lineage>
        <taxon>Bacteria</taxon>
        <taxon>Bacillati</taxon>
        <taxon>Actinomycetota</taxon>
        <taxon>Actinomycetes</taxon>
        <taxon>Micrococcales</taxon>
        <taxon>Brevibacteriaceae</taxon>
        <taxon>Brevibacterium</taxon>
    </lineage>
</organism>
<dbReference type="AlphaFoldDB" id="A0A2N6VNH7"/>
<dbReference type="InterPro" id="IPR004007">
    <property type="entry name" value="DhaL_dom"/>
</dbReference>
<dbReference type="OrthoDB" id="9760324at2"/>
<dbReference type="PANTHER" id="PTHR33434:SF4">
    <property type="entry name" value="PHOSPHATASE PROTEIN"/>
    <property type="match status" value="1"/>
</dbReference>
<dbReference type="SMART" id="SM01121">
    <property type="entry name" value="Dak1_2"/>
    <property type="match status" value="1"/>
</dbReference>
<comment type="caution">
    <text evidence="2">The sequence shown here is derived from an EMBL/GenBank/DDBJ whole genome shotgun (WGS) entry which is preliminary data.</text>
</comment>
<proteinExistence type="predicted"/>
<dbReference type="Gene3D" id="1.25.40.340">
    <property type="match status" value="1"/>
</dbReference>
<gene>
    <name evidence="2" type="ORF">CJ199_06650</name>
</gene>
<dbReference type="Pfam" id="PF13684">
    <property type="entry name" value="FakA-like_C"/>
    <property type="match status" value="1"/>
</dbReference>